<geneLocation type="mitochondrion" evidence="2"/>
<organism evidence="2">
    <name type="scientific">Picea glauca</name>
    <name type="common">White spruce</name>
    <name type="synonym">Pinus glauca</name>
    <dbReference type="NCBI Taxonomy" id="3330"/>
    <lineage>
        <taxon>Eukaryota</taxon>
        <taxon>Viridiplantae</taxon>
        <taxon>Streptophyta</taxon>
        <taxon>Embryophyta</taxon>
        <taxon>Tracheophyta</taxon>
        <taxon>Spermatophyta</taxon>
        <taxon>Pinopsida</taxon>
        <taxon>Pinidae</taxon>
        <taxon>Conifers I</taxon>
        <taxon>Pinales</taxon>
        <taxon>Pinaceae</taxon>
        <taxon>Picea</taxon>
    </lineage>
</organism>
<evidence type="ECO:0000256" key="1">
    <source>
        <dbReference type="SAM" id="MobiDB-lite"/>
    </source>
</evidence>
<dbReference type="AlphaFoldDB" id="A0A117NI72"/>
<dbReference type="EMBL" id="LKAM01000002">
    <property type="protein sequence ID" value="KUM49493.1"/>
    <property type="molecule type" value="Genomic_DNA"/>
</dbReference>
<proteinExistence type="predicted"/>
<keyword evidence="2" id="KW-0496">Mitochondrion</keyword>
<feature type="compositionally biased region" description="Polar residues" evidence="1">
    <location>
        <begin position="88"/>
        <end position="104"/>
    </location>
</feature>
<sequence>MEGRREGGTQPADIQSNSSNPDSTYTLYIYSHLYHLDLLHPYSYHSFHLRPYDVYLALSLFPGLSRSPSIRRFRSPGLGDDISPGFHFTSQDSHTSLTGSLPHSQDSDIPRHNNQDSFQLRSQLRFQVR</sequence>
<evidence type="ECO:0000313" key="2">
    <source>
        <dbReference type="EMBL" id="KUM49493.1"/>
    </source>
</evidence>
<name>A0A117NI72_PICGL</name>
<protein>
    <submittedName>
        <fullName evidence="2">Uncharacterized protein</fullName>
    </submittedName>
</protein>
<gene>
    <name evidence="2" type="ORF">ABT39_MTgene2717</name>
</gene>
<feature type="compositionally biased region" description="Basic and acidic residues" evidence="1">
    <location>
        <begin position="105"/>
        <end position="114"/>
    </location>
</feature>
<comment type="caution">
    <text evidence="2">The sequence shown here is derived from an EMBL/GenBank/DDBJ whole genome shotgun (WGS) entry which is preliminary data.</text>
</comment>
<feature type="region of interest" description="Disordered" evidence="1">
    <location>
        <begin position="83"/>
        <end position="114"/>
    </location>
</feature>
<accession>A0A117NI72</accession>
<reference evidence="2" key="1">
    <citation type="journal article" date="2015" name="Genome Biol. Evol.">
        <title>Organellar Genomes of White Spruce (Picea glauca): Assembly and Annotation.</title>
        <authorList>
            <person name="Jackman S.D."/>
            <person name="Warren R.L."/>
            <person name="Gibb E.A."/>
            <person name="Vandervalk B.P."/>
            <person name="Mohamadi H."/>
            <person name="Chu J."/>
            <person name="Raymond A."/>
            <person name="Pleasance S."/>
            <person name="Coope R."/>
            <person name="Wildung M.R."/>
            <person name="Ritland C.E."/>
            <person name="Bousquet J."/>
            <person name="Jones S.J."/>
            <person name="Bohlmann J."/>
            <person name="Birol I."/>
        </authorList>
    </citation>
    <scope>NUCLEOTIDE SEQUENCE [LARGE SCALE GENOMIC DNA]</scope>
    <source>
        <tissue evidence="2">Flushing bud</tissue>
    </source>
</reference>